<dbReference type="RefSeq" id="WP_188447855.1">
    <property type="nucleotide sequence ID" value="NZ_BMFO01000001.1"/>
</dbReference>
<sequence length="273" mass="30594">MRYRAPARAEVPASLFAHPAFDGLTETQRGLCVQPHWPGIDDLNALWSAPLSDAGVRLRFTAQETLDDGLHYERRIHDHGLIATRGDNWHDLFNAFVWMRFPALKAALNRRQVEDLARVGASRRTRGQSAMTHFDEAGAIVRLDDERLLSAWDAHDWPTLFRGWQAAERRGALQCWVFGHALMEHALTPAIALVAKALVIAHPAPMDAAQLDALLAAHVSAGLCLNDPQELRPIPLSGVPGWHPEHGHPDFFQRLPCFRPKREGRLYPAPIRP</sequence>
<dbReference type="EMBL" id="BMFO01000001">
    <property type="protein sequence ID" value="GGF87945.1"/>
    <property type="molecule type" value="Genomic_DNA"/>
</dbReference>
<proteinExistence type="predicted"/>
<protein>
    <recommendedName>
        <fullName evidence="3">DUF3025 domain-containing protein</fullName>
    </recommendedName>
</protein>
<name>A0A917FKF7_9GAMM</name>
<reference evidence="1" key="1">
    <citation type="journal article" date="2014" name="Int. J. Syst. Evol. Microbiol.">
        <title>Complete genome sequence of Corynebacterium casei LMG S-19264T (=DSM 44701T), isolated from a smear-ripened cheese.</title>
        <authorList>
            <consortium name="US DOE Joint Genome Institute (JGI-PGF)"/>
            <person name="Walter F."/>
            <person name="Albersmeier A."/>
            <person name="Kalinowski J."/>
            <person name="Ruckert C."/>
        </authorList>
    </citation>
    <scope>NUCLEOTIDE SEQUENCE</scope>
    <source>
        <strain evidence="1">CGMCC 1.12726</strain>
    </source>
</reference>
<accession>A0A917FKF7</accession>
<evidence type="ECO:0000313" key="1">
    <source>
        <dbReference type="EMBL" id="GGF87945.1"/>
    </source>
</evidence>
<reference evidence="1" key="2">
    <citation type="submission" date="2020-09" db="EMBL/GenBank/DDBJ databases">
        <authorList>
            <person name="Sun Q."/>
            <person name="Zhou Y."/>
        </authorList>
    </citation>
    <scope>NUCLEOTIDE SEQUENCE</scope>
    <source>
        <strain evidence="1">CGMCC 1.12726</strain>
    </source>
</reference>
<evidence type="ECO:0000313" key="2">
    <source>
        <dbReference type="Proteomes" id="UP000632858"/>
    </source>
</evidence>
<evidence type="ECO:0008006" key="3">
    <source>
        <dbReference type="Google" id="ProtNLM"/>
    </source>
</evidence>
<comment type="caution">
    <text evidence="1">The sequence shown here is derived from an EMBL/GenBank/DDBJ whole genome shotgun (WGS) entry which is preliminary data.</text>
</comment>
<dbReference type="InterPro" id="IPR021390">
    <property type="entry name" value="DUF3025"/>
</dbReference>
<dbReference type="Pfam" id="PF11227">
    <property type="entry name" value="DUF3025"/>
    <property type="match status" value="1"/>
</dbReference>
<dbReference type="AlphaFoldDB" id="A0A917FKF7"/>
<organism evidence="1 2">
    <name type="scientific">Arenimonas maotaiensis</name>
    <dbReference type="NCBI Taxonomy" id="1446479"/>
    <lineage>
        <taxon>Bacteria</taxon>
        <taxon>Pseudomonadati</taxon>
        <taxon>Pseudomonadota</taxon>
        <taxon>Gammaproteobacteria</taxon>
        <taxon>Lysobacterales</taxon>
        <taxon>Lysobacteraceae</taxon>
        <taxon>Arenimonas</taxon>
    </lineage>
</organism>
<dbReference type="Proteomes" id="UP000632858">
    <property type="component" value="Unassembled WGS sequence"/>
</dbReference>
<keyword evidence="2" id="KW-1185">Reference proteome</keyword>
<gene>
    <name evidence="1" type="ORF">GCM10010960_07330</name>
</gene>